<dbReference type="GO" id="GO:0016879">
    <property type="term" value="F:ligase activity, forming carbon-nitrogen bonds"/>
    <property type="evidence" value="ECO:0007669"/>
    <property type="project" value="UniProtKB-UniRule"/>
</dbReference>
<dbReference type="GO" id="GO:0005524">
    <property type="term" value="F:ATP binding"/>
    <property type="evidence" value="ECO:0007669"/>
    <property type="project" value="UniProtKB-UniRule"/>
</dbReference>
<feature type="binding site" evidence="11">
    <location>
        <position position="214"/>
    </location>
    <ligand>
        <name>Zn(2+)</name>
        <dbReference type="ChEBI" id="CHEBI:29105"/>
    </ligand>
</feature>
<feature type="binding site" evidence="11">
    <location>
        <position position="220"/>
    </location>
    <ligand>
        <name>Zn(2+)</name>
        <dbReference type="ChEBI" id="CHEBI:29105"/>
    </ligand>
</feature>
<dbReference type="PANTHER" id="PTHR42914">
    <property type="entry name" value="7-CYANO-7-DEAZAGUANINE SYNTHASE"/>
    <property type="match status" value="1"/>
</dbReference>
<comment type="similarity">
    <text evidence="8 11">Belongs to the QueC family.</text>
</comment>
<dbReference type="STRING" id="940295.EYM_03515"/>
<dbReference type="KEGG" id="iis:EYM_03515"/>
<keyword evidence="13" id="KW-1185">Reference proteome</keyword>
<evidence type="ECO:0000256" key="4">
    <source>
        <dbReference type="ARBA" id="ARBA00022741"/>
    </source>
</evidence>
<evidence type="ECO:0000256" key="6">
    <source>
        <dbReference type="ARBA" id="ARBA00022840"/>
    </source>
</evidence>
<feature type="binding site" evidence="11">
    <location>
        <position position="206"/>
    </location>
    <ligand>
        <name>Zn(2+)</name>
        <dbReference type="ChEBI" id="CHEBI:29105"/>
    </ligand>
</feature>
<dbReference type="Gene3D" id="3.40.50.620">
    <property type="entry name" value="HUPs"/>
    <property type="match status" value="1"/>
</dbReference>
<dbReference type="PATRIC" id="fig|940295.4.peg.681"/>
<dbReference type="EC" id="6.3.4.20" evidence="9 11"/>
<comment type="cofactor">
    <cofactor evidence="11">
        <name>Zn(2+)</name>
        <dbReference type="ChEBI" id="CHEBI:29105"/>
    </cofactor>
    <text evidence="11">Binds 1 zinc ion per subunit.</text>
</comment>
<reference evidence="12 13" key="1">
    <citation type="submission" date="2013-11" db="EMBL/GenBank/DDBJ databases">
        <title>Comparative genomics of Ignicoccus.</title>
        <authorList>
            <person name="Podar M."/>
        </authorList>
    </citation>
    <scope>NUCLEOTIDE SEQUENCE [LARGE SCALE GENOMIC DNA]</scope>
    <source>
        <strain evidence="12 13">DSM 13165</strain>
    </source>
</reference>
<feature type="binding site" evidence="11">
    <location>
        <position position="217"/>
    </location>
    <ligand>
        <name>Zn(2+)</name>
        <dbReference type="ChEBI" id="CHEBI:29105"/>
    </ligand>
</feature>
<evidence type="ECO:0000313" key="12">
    <source>
        <dbReference type="EMBL" id="ALU11664.1"/>
    </source>
</evidence>
<accession>A0A0U3FQD1</accession>
<dbReference type="CDD" id="cd01995">
    <property type="entry name" value="QueC-like"/>
    <property type="match status" value="1"/>
</dbReference>
<evidence type="ECO:0000256" key="2">
    <source>
        <dbReference type="ARBA" id="ARBA00022598"/>
    </source>
</evidence>
<dbReference type="GeneID" id="30680096"/>
<gene>
    <name evidence="11" type="primary">queC</name>
    <name evidence="12" type="ORF">EYM_03515</name>
</gene>
<evidence type="ECO:0000256" key="7">
    <source>
        <dbReference type="ARBA" id="ARBA00037768"/>
    </source>
</evidence>
<protein>
    <recommendedName>
        <fullName evidence="9 11">7-cyano-7-deazaguanine synthase</fullName>
        <ecNumber evidence="9 11">6.3.4.20</ecNumber>
    </recommendedName>
    <alternativeName>
        <fullName evidence="11">7-cyano-7-carbaguanine synthase</fullName>
    </alternativeName>
    <alternativeName>
        <fullName evidence="11">Archaeosine biosynthesis protein QueC</fullName>
    </alternativeName>
    <alternativeName>
        <fullName evidence="11">PreQ(0) synthase</fullName>
    </alternativeName>
</protein>
<dbReference type="RefSeq" id="WP_083495027.1">
    <property type="nucleotide sequence ID" value="NZ_CP006867.1"/>
</dbReference>
<dbReference type="OrthoDB" id="6532at2157"/>
<dbReference type="AlphaFoldDB" id="A0A0U3FQD1"/>
<dbReference type="PANTHER" id="PTHR42914:SF1">
    <property type="entry name" value="7-CYANO-7-DEAZAGUANINE SYNTHASE"/>
    <property type="match status" value="1"/>
</dbReference>
<proteinExistence type="inferred from homology"/>
<feature type="binding site" evidence="11">
    <location>
        <begin position="7"/>
        <end position="17"/>
    </location>
    <ligand>
        <name>ATP</name>
        <dbReference type="ChEBI" id="CHEBI:30616"/>
    </ligand>
</feature>
<comment type="catalytic activity">
    <reaction evidence="10 11">
        <text>7-carboxy-7-carbaguanine + NH4(+) + 2 ATP = 7-cyano-7-carbaguanine + 2 AMP + 2 diphosphate + 2 H(+)</text>
        <dbReference type="Rhea" id="RHEA:27982"/>
        <dbReference type="ChEBI" id="CHEBI:15378"/>
        <dbReference type="ChEBI" id="CHEBI:28938"/>
        <dbReference type="ChEBI" id="CHEBI:30616"/>
        <dbReference type="ChEBI" id="CHEBI:33019"/>
        <dbReference type="ChEBI" id="CHEBI:45075"/>
        <dbReference type="ChEBI" id="CHEBI:61036"/>
        <dbReference type="ChEBI" id="CHEBI:456215"/>
        <dbReference type="EC" id="6.3.4.20"/>
    </reaction>
</comment>
<evidence type="ECO:0000256" key="9">
    <source>
        <dbReference type="ARBA" id="ARBA00039149"/>
    </source>
</evidence>
<dbReference type="Pfam" id="PF06508">
    <property type="entry name" value="QueC"/>
    <property type="match status" value="1"/>
</dbReference>
<dbReference type="PIRSF" id="PIRSF006293">
    <property type="entry name" value="ExsB"/>
    <property type="match status" value="1"/>
</dbReference>
<evidence type="ECO:0000313" key="13">
    <source>
        <dbReference type="Proteomes" id="UP000060778"/>
    </source>
</evidence>
<dbReference type="EMBL" id="CP006867">
    <property type="protein sequence ID" value="ALU11664.1"/>
    <property type="molecule type" value="Genomic_DNA"/>
</dbReference>
<keyword evidence="3 11" id="KW-0479">Metal-binding</keyword>
<comment type="function">
    <text evidence="7 11">Catalyzes the ATP-dependent conversion of 7-carboxy-7-deazaguanine (CDG) to 7-cyano-7-deazaguanine (preQ(0)).</text>
</comment>
<dbReference type="UniPathway" id="UPA00391"/>
<organism evidence="12 13">
    <name type="scientific">Ignicoccus islandicus DSM 13165</name>
    <dbReference type="NCBI Taxonomy" id="940295"/>
    <lineage>
        <taxon>Archaea</taxon>
        <taxon>Thermoproteota</taxon>
        <taxon>Thermoprotei</taxon>
        <taxon>Desulfurococcales</taxon>
        <taxon>Desulfurococcaceae</taxon>
        <taxon>Ignicoccus</taxon>
    </lineage>
</organism>
<evidence type="ECO:0000256" key="3">
    <source>
        <dbReference type="ARBA" id="ARBA00022723"/>
    </source>
</evidence>
<evidence type="ECO:0000256" key="5">
    <source>
        <dbReference type="ARBA" id="ARBA00022833"/>
    </source>
</evidence>
<evidence type="ECO:0000256" key="10">
    <source>
        <dbReference type="ARBA" id="ARBA00047890"/>
    </source>
</evidence>
<dbReference type="SUPFAM" id="SSF52402">
    <property type="entry name" value="Adenine nucleotide alpha hydrolases-like"/>
    <property type="match status" value="1"/>
</dbReference>
<dbReference type="Proteomes" id="UP000060778">
    <property type="component" value="Chromosome"/>
</dbReference>
<comment type="pathway">
    <text evidence="1 11">Purine metabolism; 7-cyano-7-deazaguanine biosynthesis.</text>
</comment>
<evidence type="ECO:0000256" key="1">
    <source>
        <dbReference type="ARBA" id="ARBA00005061"/>
    </source>
</evidence>
<evidence type="ECO:0000256" key="8">
    <source>
        <dbReference type="ARBA" id="ARBA00037993"/>
    </source>
</evidence>
<dbReference type="InterPro" id="IPR014729">
    <property type="entry name" value="Rossmann-like_a/b/a_fold"/>
</dbReference>
<keyword evidence="2 11" id="KW-0436">Ligase</keyword>
<sequence length="257" mass="28712">MILVGLLSGGMDSATAFAKALRDFSPEYSVTLTIIYGQTHKREIESAKALAEYYNVPHLVIDLTNVYSVIKTSSLLNGNVPDASQLRAGLVPSTYVPQRNLVLISVAAAFLEKLLIERSDSHGIISVGFHRTDYSQDEPVYPDTRPEFVEPLEKAINEGSSVVFNARAQGREASIRIYAPFIKARKSDIVREAVKLGVPLELTWTCYRGGTRPCGKCPACITRLRAFMEAGVPDPLTERYEYLPEWYKTWYEKSKGR</sequence>
<keyword evidence="4 11" id="KW-0547">Nucleotide-binding</keyword>
<evidence type="ECO:0000256" key="11">
    <source>
        <dbReference type="HAMAP-Rule" id="MF_01633"/>
    </source>
</evidence>
<keyword evidence="5 11" id="KW-0862">Zinc</keyword>
<dbReference type="HAMAP" id="MF_01633">
    <property type="entry name" value="QueC"/>
    <property type="match status" value="1"/>
</dbReference>
<dbReference type="InterPro" id="IPR018317">
    <property type="entry name" value="QueC"/>
</dbReference>
<dbReference type="GO" id="GO:0008270">
    <property type="term" value="F:zinc ion binding"/>
    <property type="evidence" value="ECO:0007669"/>
    <property type="project" value="UniProtKB-UniRule"/>
</dbReference>
<keyword evidence="6 11" id="KW-0067">ATP-binding</keyword>
<name>A0A0U3FQD1_9CREN</name>